<name>A0A931GB86_9BACT</name>
<feature type="transmembrane region" description="Helical" evidence="7">
    <location>
        <begin position="188"/>
        <end position="209"/>
    </location>
</feature>
<dbReference type="InterPro" id="IPR001712">
    <property type="entry name" value="T3SS_FHIPEP"/>
</dbReference>
<dbReference type="PANTHER" id="PTHR30161">
    <property type="entry name" value="FLAGELLAR EXPORT PROTEIN, MEMBRANE FLHA SUBUNIT-RELATED"/>
    <property type="match status" value="1"/>
</dbReference>
<dbReference type="NCBIfam" id="TIGR01398">
    <property type="entry name" value="FlhA"/>
    <property type="match status" value="1"/>
</dbReference>
<dbReference type="Gene3D" id="1.10.8.540">
    <property type="entry name" value="FHIPEP family, domain 3"/>
    <property type="match status" value="1"/>
</dbReference>
<comment type="subcellular location">
    <subcellularLocation>
        <location evidence="1 7">Cell membrane</location>
        <topology evidence="1 7">Multi-pass membrane protein</topology>
    </subcellularLocation>
</comment>
<keyword evidence="5 7" id="KW-1133">Transmembrane helix</keyword>
<dbReference type="InterPro" id="IPR042196">
    <property type="entry name" value="FHIPEP_4"/>
</dbReference>
<accession>A0A931GB86</accession>
<dbReference type="InterPro" id="IPR006301">
    <property type="entry name" value="FlhA"/>
</dbReference>
<keyword evidence="7" id="KW-1006">Bacterial flagellum protein export</keyword>
<dbReference type="PIRSF" id="PIRSF005419">
    <property type="entry name" value="FlhA"/>
    <property type="match status" value="1"/>
</dbReference>
<protein>
    <recommendedName>
        <fullName evidence="7">Flagellar biosynthesis protein FlhA</fullName>
    </recommendedName>
</protein>
<feature type="transmembrane region" description="Helical" evidence="7">
    <location>
        <begin position="56"/>
        <end position="76"/>
    </location>
</feature>
<keyword evidence="7" id="KW-1005">Bacterial flagellum biogenesis</keyword>
<evidence type="ECO:0000256" key="1">
    <source>
        <dbReference type="ARBA" id="ARBA00004651"/>
    </source>
</evidence>
<dbReference type="PANTHER" id="PTHR30161:SF1">
    <property type="entry name" value="FLAGELLAR BIOSYNTHESIS PROTEIN FLHA-RELATED"/>
    <property type="match status" value="1"/>
</dbReference>
<organism evidence="8 9">
    <name type="scientific">Desulfotignum balticum</name>
    <dbReference type="NCBI Taxonomy" id="115781"/>
    <lineage>
        <taxon>Bacteria</taxon>
        <taxon>Pseudomonadati</taxon>
        <taxon>Thermodesulfobacteriota</taxon>
        <taxon>Desulfobacteria</taxon>
        <taxon>Desulfobacterales</taxon>
        <taxon>Desulfobacteraceae</taxon>
        <taxon>Desulfotignum</taxon>
    </lineage>
</organism>
<dbReference type="Proteomes" id="UP000706172">
    <property type="component" value="Unassembled WGS sequence"/>
</dbReference>
<dbReference type="InterPro" id="IPR042194">
    <property type="entry name" value="FHIPEP_1"/>
</dbReference>
<gene>
    <name evidence="7 8" type="primary">flhA</name>
    <name evidence="8" type="ORF">H0S81_04715</name>
</gene>
<evidence type="ECO:0000256" key="4">
    <source>
        <dbReference type="ARBA" id="ARBA00022692"/>
    </source>
</evidence>
<dbReference type="GO" id="GO:0044780">
    <property type="term" value="P:bacterial-type flagellum assembly"/>
    <property type="evidence" value="ECO:0007669"/>
    <property type="project" value="InterPro"/>
</dbReference>
<keyword evidence="4 7" id="KW-0812">Transmembrane</keyword>
<feature type="transmembrane region" description="Helical" evidence="7">
    <location>
        <begin position="221"/>
        <end position="247"/>
    </location>
</feature>
<dbReference type="EMBL" id="JACCQK010000239">
    <property type="protein sequence ID" value="MBG0779209.1"/>
    <property type="molecule type" value="Genomic_DNA"/>
</dbReference>
<dbReference type="InterPro" id="IPR042193">
    <property type="entry name" value="FHIPEP_3"/>
</dbReference>
<evidence type="ECO:0000256" key="3">
    <source>
        <dbReference type="ARBA" id="ARBA00022475"/>
    </source>
</evidence>
<keyword evidence="6 7" id="KW-0472">Membrane</keyword>
<feature type="transmembrane region" description="Helical" evidence="7">
    <location>
        <begin position="25"/>
        <end position="44"/>
    </location>
</feature>
<comment type="similarity">
    <text evidence="2 7">Belongs to the FHIPEP (flagella/HR/invasion proteins export pore) family.</text>
</comment>
<dbReference type="AlphaFoldDB" id="A0A931GB86"/>
<sequence length="681" mass="73870">MLAAVGVVTILMVMIIPLPSVVLDFLLALNITVAITILLIAMSTEKALDFAIFPSLLLVTTLFRLSLNVASTRLILLNGNEGPAAAGKVIQSFGGFVMGGNYVVGMIVFTVLVLINFVVITKGATRVAEVAARFTLDAMPGKQMAVDADLNAGLINEAQAKERRGTITREAEFNGAMDGAAKFVRGDAIAGIVITIINILGGLIIGVFTRNMSFVDAAQSYMLLTVGDGLVSQIPALVISTAAGLVVTRSASEGTMGSDFIRQVTRYPRAVNLAALMIFFFGMIPGLPHMAFIFLSMGIAGANYFLRRQEAAADAADAEAALVEEPALTGPEPVEHLLTVDILEVEVGYGLIGLVDKDQGGEFLDRVHAVRRQFAQDMGLIVPPIHIRDNLQIKSNMYHILLKGVKVASAELMVNHYMAMDPGDSTRQIEGVKTKEPAFDLPAVWIPEDRKEDAKLAGYTVVDSVTIMTTHLTEIIRKHASELLGRQDVQSLLDNLAARYPKVVEELVPNLLSLGGVQKVLQNLLQENVSIKDLLTIVETLADYAPMTKDPDLLTEYVRHKLSRSIMAPHLNEAGELHLITLGPDVEELLMKGLQKTDHGAYLALNPRTSEPIIRSVQKLAEKALINNIQPIVMTSPGIRRHFRKLIESYVPSVMVMSQSELLNDIRFKSIGEVSLNEAAV</sequence>
<dbReference type="GO" id="GO:0005886">
    <property type="term" value="C:plasma membrane"/>
    <property type="evidence" value="ECO:0007669"/>
    <property type="project" value="UniProtKB-SubCell"/>
</dbReference>
<keyword evidence="7" id="KW-0653">Protein transport</keyword>
<proteinExistence type="inferred from homology"/>
<keyword evidence="8" id="KW-0969">Cilium</keyword>
<evidence type="ECO:0000256" key="6">
    <source>
        <dbReference type="ARBA" id="ARBA00023136"/>
    </source>
</evidence>
<evidence type="ECO:0000313" key="9">
    <source>
        <dbReference type="Proteomes" id="UP000706172"/>
    </source>
</evidence>
<feature type="transmembrane region" description="Helical" evidence="7">
    <location>
        <begin position="267"/>
        <end position="284"/>
    </location>
</feature>
<feature type="transmembrane region" description="Helical" evidence="7">
    <location>
        <begin position="96"/>
        <end position="119"/>
    </location>
</feature>
<reference evidence="8" key="1">
    <citation type="submission" date="2020-07" db="EMBL/GenBank/DDBJ databases">
        <title>Severe corrosion of carbon steel in oil field produced water can be linked to methanogenic archaea containing a special type of NiFe hydrogenase.</title>
        <authorList>
            <person name="Lahme S."/>
            <person name="Mand J."/>
            <person name="Longwell J."/>
            <person name="Smith R."/>
            <person name="Enning D."/>
        </authorList>
    </citation>
    <scope>NUCLEOTIDE SEQUENCE</scope>
    <source>
        <strain evidence="8">MIC098Bin6</strain>
    </source>
</reference>
<dbReference type="GO" id="GO:0009306">
    <property type="term" value="P:protein secretion"/>
    <property type="evidence" value="ECO:0007669"/>
    <property type="project" value="InterPro"/>
</dbReference>
<dbReference type="Gene3D" id="3.40.50.12790">
    <property type="entry name" value="FHIPEP family, domain 4"/>
    <property type="match status" value="1"/>
</dbReference>
<comment type="function">
    <text evidence="7">Required for formation of the rod structure of the flagellar apparatus. Together with FliI and FliH, may constitute the export apparatus of flagellin.</text>
</comment>
<dbReference type="Pfam" id="PF00771">
    <property type="entry name" value="FHIPEP"/>
    <property type="match status" value="1"/>
</dbReference>
<keyword evidence="3 7" id="KW-1003">Cell membrane</keyword>
<evidence type="ECO:0000256" key="5">
    <source>
        <dbReference type="ARBA" id="ARBA00022989"/>
    </source>
</evidence>
<evidence type="ECO:0000256" key="7">
    <source>
        <dbReference type="RuleBase" id="RU364093"/>
    </source>
</evidence>
<dbReference type="Gene3D" id="3.40.30.60">
    <property type="entry name" value="FHIPEP family, domain 1"/>
    <property type="match status" value="1"/>
</dbReference>
<dbReference type="PRINTS" id="PR00949">
    <property type="entry name" value="TYPE3IMAPROT"/>
</dbReference>
<comment type="caution">
    <text evidence="8">The sequence shown here is derived from an EMBL/GenBank/DDBJ whole genome shotgun (WGS) entry which is preliminary data.</text>
</comment>
<keyword evidence="8" id="KW-0966">Cell projection</keyword>
<keyword evidence="8" id="KW-0282">Flagellum</keyword>
<evidence type="ECO:0000256" key="2">
    <source>
        <dbReference type="ARBA" id="ARBA00008835"/>
    </source>
</evidence>
<evidence type="ECO:0000313" key="8">
    <source>
        <dbReference type="EMBL" id="MBG0779209.1"/>
    </source>
</evidence>
<keyword evidence="7" id="KW-0813">Transport</keyword>
<comment type="caution">
    <text evidence="7">Lacks conserved residue(s) required for the propagation of feature annotation.</text>
</comment>